<reference evidence="12 13" key="1">
    <citation type="submission" date="2019-12" db="EMBL/GenBank/DDBJ databases">
        <authorList>
            <person name="Scholz U."/>
            <person name="Mascher M."/>
            <person name="Fiebig A."/>
        </authorList>
    </citation>
    <scope>NUCLEOTIDE SEQUENCE</scope>
</reference>
<evidence type="ECO:0000256" key="5">
    <source>
        <dbReference type="ARBA" id="ARBA00022694"/>
    </source>
</evidence>
<dbReference type="SUPFAM" id="SSF54211">
    <property type="entry name" value="Ribosomal protein S5 domain 2-like"/>
    <property type="match status" value="2"/>
</dbReference>
<dbReference type="InterPro" id="IPR027408">
    <property type="entry name" value="PNPase/RNase_PH_dom_sf"/>
</dbReference>
<evidence type="ECO:0000256" key="9">
    <source>
        <dbReference type="ARBA" id="ARBA00022884"/>
    </source>
</evidence>
<dbReference type="Pfam" id="PF03726">
    <property type="entry name" value="PNPase"/>
    <property type="match status" value="1"/>
</dbReference>
<evidence type="ECO:0000256" key="2">
    <source>
        <dbReference type="ARBA" id="ARBA00012416"/>
    </source>
</evidence>
<keyword evidence="7" id="KW-0540">Nuclease</keyword>
<dbReference type="PROSITE" id="PS50126">
    <property type="entry name" value="S1"/>
    <property type="match status" value="1"/>
</dbReference>
<comment type="similarity">
    <text evidence="1">Belongs to the polyribonucleotide nucleotidyltransferase family.</text>
</comment>
<evidence type="ECO:0000256" key="10">
    <source>
        <dbReference type="SAM" id="MobiDB-lite"/>
    </source>
</evidence>
<dbReference type="GO" id="GO:0000965">
    <property type="term" value="P:mitochondrial RNA 3'-end processing"/>
    <property type="evidence" value="ECO:0007669"/>
    <property type="project" value="TreeGrafter"/>
</dbReference>
<dbReference type="InterPro" id="IPR001247">
    <property type="entry name" value="ExoRNase_PH_dom1"/>
</dbReference>
<dbReference type="InterPro" id="IPR015847">
    <property type="entry name" value="ExoRNase_PH_dom2"/>
</dbReference>
<dbReference type="GO" id="GO:0004654">
    <property type="term" value="F:polyribonucleotide nucleotidyltransferase activity"/>
    <property type="evidence" value="ECO:0007669"/>
    <property type="project" value="UniProtKB-EC"/>
</dbReference>
<dbReference type="CDD" id="cd11364">
    <property type="entry name" value="RNase_PH_PNPase_2"/>
    <property type="match status" value="1"/>
</dbReference>
<evidence type="ECO:0000256" key="7">
    <source>
        <dbReference type="ARBA" id="ARBA00022722"/>
    </source>
</evidence>
<dbReference type="GO" id="GO:0006364">
    <property type="term" value="P:rRNA processing"/>
    <property type="evidence" value="ECO:0007669"/>
    <property type="project" value="UniProtKB-KW"/>
</dbReference>
<keyword evidence="13" id="KW-1185">Reference proteome</keyword>
<dbReference type="FunFam" id="3.30.230.70:FF:000020">
    <property type="entry name" value="Polyribonucleotide nucleotidyltransferase 2 mitochondrial"/>
    <property type="match status" value="1"/>
</dbReference>
<dbReference type="PANTHER" id="PTHR11252">
    <property type="entry name" value="POLYRIBONUCLEOTIDE NUCLEOTIDYLTRANSFERASE"/>
    <property type="match status" value="1"/>
</dbReference>
<dbReference type="NCBIfam" id="TIGR03591">
    <property type="entry name" value="polynuc_phos"/>
    <property type="match status" value="1"/>
</dbReference>
<evidence type="ECO:0000256" key="3">
    <source>
        <dbReference type="ARBA" id="ARBA00022552"/>
    </source>
</evidence>
<dbReference type="CDD" id="cd11363">
    <property type="entry name" value="RNase_PH_PNPase_1"/>
    <property type="match status" value="1"/>
</dbReference>
<evidence type="ECO:0000313" key="12">
    <source>
        <dbReference type="EMBL" id="CAA2632217.1"/>
    </source>
</evidence>
<evidence type="ECO:0000256" key="4">
    <source>
        <dbReference type="ARBA" id="ARBA00022679"/>
    </source>
</evidence>
<gene>
    <name evidence="12" type="ORF">SI7747_15017851</name>
</gene>
<dbReference type="InterPro" id="IPR020568">
    <property type="entry name" value="Ribosomal_Su5_D2-typ_SF"/>
</dbReference>
<feature type="domain" description="S1 motif" evidence="11">
    <location>
        <begin position="699"/>
        <end position="745"/>
    </location>
</feature>
<dbReference type="SUPFAM" id="SSF55666">
    <property type="entry name" value="Ribonuclease PH domain 2-like"/>
    <property type="match status" value="2"/>
</dbReference>
<name>A0A7I8JPG2_SPIIN</name>
<dbReference type="Gene3D" id="3.30.230.70">
    <property type="entry name" value="GHMP Kinase, N-terminal domain"/>
    <property type="match status" value="2"/>
</dbReference>
<dbReference type="NCBIfam" id="NF008805">
    <property type="entry name" value="PRK11824.1"/>
    <property type="match status" value="1"/>
</dbReference>
<dbReference type="InterPro" id="IPR012162">
    <property type="entry name" value="PNPase"/>
</dbReference>
<dbReference type="GO" id="GO:0009570">
    <property type="term" value="C:chloroplast stroma"/>
    <property type="evidence" value="ECO:0007669"/>
    <property type="project" value="TreeGrafter"/>
</dbReference>
<dbReference type="Proteomes" id="UP001189122">
    <property type="component" value="Unassembled WGS sequence"/>
</dbReference>
<dbReference type="SUPFAM" id="SSF50249">
    <property type="entry name" value="Nucleic acid-binding proteins"/>
    <property type="match status" value="1"/>
</dbReference>
<dbReference type="Gene3D" id="2.40.50.140">
    <property type="entry name" value="Nucleic acid-binding proteins"/>
    <property type="match status" value="1"/>
</dbReference>
<dbReference type="SMART" id="SM00316">
    <property type="entry name" value="S1"/>
    <property type="match status" value="2"/>
</dbReference>
<dbReference type="InterPro" id="IPR015848">
    <property type="entry name" value="PNPase_PH_RNA-bd_bac/org-type"/>
</dbReference>
<dbReference type="SUPFAM" id="SSF46915">
    <property type="entry name" value="Polynucleotide phosphorylase/guanosine pentaphosphate synthase (PNPase/GPSI), domain 3"/>
    <property type="match status" value="1"/>
</dbReference>
<evidence type="ECO:0000313" key="13">
    <source>
        <dbReference type="Proteomes" id="UP001189122"/>
    </source>
</evidence>
<evidence type="ECO:0000256" key="1">
    <source>
        <dbReference type="ARBA" id="ARBA00007404"/>
    </source>
</evidence>
<dbReference type="InterPro" id="IPR012340">
    <property type="entry name" value="NA-bd_OB-fold"/>
</dbReference>
<dbReference type="Pfam" id="PF03725">
    <property type="entry name" value="RNase_PH_C"/>
    <property type="match status" value="1"/>
</dbReference>
<dbReference type="PANTHER" id="PTHR11252:SF16">
    <property type="entry name" value="POLYRIBONUCLEOTIDE NUCLEOTIDYLTRANSFERASE 2, MITOCHONDRIAL"/>
    <property type="match status" value="1"/>
</dbReference>
<organism evidence="12">
    <name type="scientific">Spirodela intermedia</name>
    <name type="common">Intermediate duckweed</name>
    <dbReference type="NCBI Taxonomy" id="51605"/>
    <lineage>
        <taxon>Eukaryota</taxon>
        <taxon>Viridiplantae</taxon>
        <taxon>Streptophyta</taxon>
        <taxon>Embryophyta</taxon>
        <taxon>Tracheophyta</taxon>
        <taxon>Spermatophyta</taxon>
        <taxon>Magnoliopsida</taxon>
        <taxon>Liliopsida</taxon>
        <taxon>Araceae</taxon>
        <taxon>Lemnoideae</taxon>
        <taxon>Spirodela</taxon>
    </lineage>
</organism>
<evidence type="ECO:0000259" key="11">
    <source>
        <dbReference type="PROSITE" id="PS50126"/>
    </source>
</evidence>
<dbReference type="EMBL" id="CACRZD030000015">
    <property type="protein sequence ID" value="CAA6671443.1"/>
    <property type="molecule type" value="Genomic_DNA"/>
</dbReference>
<keyword evidence="9" id="KW-0694">RNA-binding</keyword>
<keyword evidence="5" id="KW-0819">tRNA processing</keyword>
<evidence type="ECO:0000256" key="8">
    <source>
        <dbReference type="ARBA" id="ARBA00022839"/>
    </source>
</evidence>
<dbReference type="GO" id="GO:0000175">
    <property type="term" value="F:3'-5'-RNA exonuclease activity"/>
    <property type="evidence" value="ECO:0007669"/>
    <property type="project" value="TreeGrafter"/>
</dbReference>
<dbReference type="GO" id="GO:0003723">
    <property type="term" value="F:RNA binding"/>
    <property type="evidence" value="ECO:0007669"/>
    <property type="project" value="UniProtKB-KW"/>
</dbReference>
<feature type="region of interest" description="Disordered" evidence="10">
    <location>
        <begin position="746"/>
        <end position="766"/>
    </location>
</feature>
<evidence type="ECO:0000256" key="6">
    <source>
        <dbReference type="ARBA" id="ARBA00022695"/>
    </source>
</evidence>
<sequence length="925" mass="101308">MSGLAILRAKVARPRLANWRAFRFRSFCGTHLRPFSQSMVSDAAEPPGEVFREEFEVGSRTITLETGKIARFANGSVVIGMEQTKVLSTVASAKSGDGLRDFLPLTVDYQEKQFAQGVIPTTFMRREGAPKERELLCGRLIDRPIRPLFPPGFYHEVQVMVSVLSSDGKQDPDVMAANATSAALMLSDIPWNGPIGVVRLGRIDGQLVFNPTMDELSLSDLNLVYACTRDKTLMIDVQAREITERDLEAALKLAHPEAVKYIEPQITLAKRAGKGKKEYKLSLMTEKTLEKISSLTEAPIETVFTDPTYGKFERGEALDKIAQDAKLVLEEQGDEESLKFLPKAVDTVRKRYIFILVVRRRIIEKGLRVDGRRLDEVRPLHCEAGTYPILHGSSLFSRGDTQVLCTVTLGAPGDAQRLDSIVGPPTKRFMLHYSFPPFSINEIGKRGGLNRREVGHGTLAEKALLAVLPPEGDFPYTVRVNSEVMASDGSTSMASVCGGSMALMDAGIPLRVHVAGVSVGLVTDMDSLTGEITDYRILTDILGLEDHLGDMDFKMLPAGIPLGIICESLDHARKARLQILDRMEDEISTPRTQDDTNAPRLATMKLSSYSLRRLLGPQVPKRKKLKKKQVTVFLLLSLHVHYPGKKNVSCARFAFSDGTLTIVAKDQTVMEKAQDKLVDLQRGNRLDQRIWSFCGAQGGQQGLLHISELSHEQVSRVSDVVSVGEELSLMCIGQDVRGNIKLSLKATMSPPGSEDKTAPAQAPAKQEISVWASKKNKLPEEGDAAAAAAAAEYSVPSIVIRSAAECDSSEETTSGESIPLATEKNSRSPRAARSKNSKAPSEEASKIRNIIRSTLPPSSRGGAKPLKLGDRVTAKVYQVRAHGLVLDLGGGVKGMYKFEENGRRDFETGDELRLRCSSFSSKGIP</sequence>
<accession>A0A7I8JPG2</accession>
<dbReference type="GO" id="GO:0000958">
    <property type="term" value="P:mitochondrial mRNA catabolic process"/>
    <property type="evidence" value="ECO:0007669"/>
    <property type="project" value="TreeGrafter"/>
</dbReference>
<dbReference type="AlphaFoldDB" id="A0A7I8JPG2"/>
<feature type="region of interest" description="Disordered" evidence="10">
    <location>
        <begin position="805"/>
        <end position="846"/>
    </location>
</feature>
<keyword evidence="3" id="KW-0698">rRNA processing</keyword>
<dbReference type="InterPro" id="IPR036456">
    <property type="entry name" value="PNPase_PH_RNA-bd_sf"/>
</dbReference>
<dbReference type="InterPro" id="IPR036345">
    <property type="entry name" value="ExoRNase_PH_dom2_sf"/>
</dbReference>
<dbReference type="InterPro" id="IPR003029">
    <property type="entry name" value="S1_domain"/>
</dbReference>
<keyword evidence="4" id="KW-0808">Transferase</keyword>
<dbReference type="EMBL" id="LR743602">
    <property type="protein sequence ID" value="CAA2632217.1"/>
    <property type="molecule type" value="Genomic_DNA"/>
</dbReference>
<dbReference type="GO" id="GO:0008033">
    <property type="term" value="P:tRNA processing"/>
    <property type="evidence" value="ECO:0007669"/>
    <property type="project" value="UniProtKB-KW"/>
</dbReference>
<proteinExistence type="inferred from homology"/>
<dbReference type="EC" id="2.7.7.8" evidence="2"/>
<dbReference type="GO" id="GO:0005739">
    <property type="term" value="C:mitochondrion"/>
    <property type="evidence" value="ECO:0007669"/>
    <property type="project" value="TreeGrafter"/>
</dbReference>
<protein>
    <recommendedName>
        <fullName evidence="2">polyribonucleotide nucleotidyltransferase</fullName>
        <ecNumber evidence="2">2.7.7.8</ecNumber>
    </recommendedName>
</protein>
<dbReference type="GO" id="GO:0005829">
    <property type="term" value="C:cytosol"/>
    <property type="evidence" value="ECO:0007669"/>
    <property type="project" value="TreeGrafter"/>
</dbReference>
<keyword evidence="6" id="KW-0548">Nucleotidyltransferase</keyword>
<dbReference type="Pfam" id="PF01138">
    <property type="entry name" value="RNase_PH"/>
    <property type="match status" value="2"/>
</dbReference>
<dbReference type="FunFam" id="3.30.230.70:FF:000001">
    <property type="entry name" value="Polyribonucleotide nucleotidyltransferase"/>
    <property type="match status" value="1"/>
</dbReference>
<keyword evidence="8" id="KW-0269">Exonuclease</keyword>
<keyword evidence="8" id="KW-0378">Hydrolase</keyword>